<sequence>MARVRPELYEDLLHDNAGAHTVTVAQQFLTKKGVTQLSHSPYSPDLGPTDYFAFPRLKFVMMGIHATIEDTQKSVTAKLEAFPASEFNKAMNKLQYCANERICVNGDYFE</sequence>
<dbReference type="PANTHER" id="PTHR46060:SF3">
    <property type="entry name" value="PROTEIN GVQW3"/>
    <property type="match status" value="1"/>
</dbReference>
<gene>
    <name evidence="1" type="ORF">HERILL_LOCUS2373</name>
</gene>
<keyword evidence="2" id="KW-1185">Reference proteome</keyword>
<dbReference type="InterPro" id="IPR036397">
    <property type="entry name" value="RNaseH_sf"/>
</dbReference>
<organism evidence="1 2">
    <name type="scientific">Hermetia illucens</name>
    <name type="common">Black soldier fly</name>
    <dbReference type="NCBI Taxonomy" id="343691"/>
    <lineage>
        <taxon>Eukaryota</taxon>
        <taxon>Metazoa</taxon>
        <taxon>Ecdysozoa</taxon>
        <taxon>Arthropoda</taxon>
        <taxon>Hexapoda</taxon>
        <taxon>Insecta</taxon>
        <taxon>Pterygota</taxon>
        <taxon>Neoptera</taxon>
        <taxon>Endopterygota</taxon>
        <taxon>Diptera</taxon>
        <taxon>Brachycera</taxon>
        <taxon>Stratiomyomorpha</taxon>
        <taxon>Stratiomyidae</taxon>
        <taxon>Hermetiinae</taxon>
        <taxon>Hermetia</taxon>
    </lineage>
</organism>
<dbReference type="EMBL" id="LR899009">
    <property type="protein sequence ID" value="CAD7079140.1"/>
    <property type="molecule type" value="Genomic_DNA"/>
</dbReference>
<dbReference type="AlphaFoldDB" id="A0A7R8YP54"/>
<evidence type="ECO:0000313" key="2">
    <source>
        <dbReference type="Proteomes" id="UP000594454"/>
    </source>
</evidence>
<evidence type="ECO:0000313" key="1">
    <source>
        <dbReference type="EMBL" id="CAD7079140.1"/>
    </source>
</evidence>
<protein>
    <recommendedName>
        <fullName evidence="3">Mariner Mos1 transposase</fullName>
    </recommendedName>
</protein>
<evidence type="ECO:0008006" key="3">
    <source>
        <dbReference type="Google" id="ProtNLM"/>
    </source>
</evidence>
<dbReference type="PANTHER" id="PTHR46060">
    <property type="entry name" value="MARINER MOS1 TRANSPOSASE-LIKE PROTEIN"/>
    <property type="match status" value="1"/>
</dbReference>
<dbReference type="Gene3D" id="3.30.420.10">
    <property type="entry name" value="Ribonuclease H-like superfamily/Ribonuclease H"/>
    <property type="match status" value="1"/>
</dbReference>
<name>A0A7R8YP54_HERIL</name>
<dbReference type="InterPro" id="IPR052709">
    <property type="entry name" value="Transposase-MT_Hybrid"/>
</dbReference>
<dbReference type="InParanoid" id="A0A7R8YP54"/>
<proteinExistence type="predicted"/>
<reference evidence="1 2" key="1">
    <citation type="submission" date="2020-11" db="EMBL/GenBank/DDBJ databases">
        <authorList>
            <person name="Wallbank WR R."/>
            <person name="Pardo Diaz C."/>
            <person name="Kozak K."/>
            <person name="Martin S."/>
            <person name="Jiggins C."/>
            <person name="Moest M."/>
            <person name="Warren A I."/>
            <person name="Generalovic N T."/>
            <person name="Byers J.R.P. K."/>
            <person name="Montejo-Kovacevich G."/>
            <person name="Yen C E."/>
        </authorList>
    </citation>
    <scope>NUCLEOTIDE SEQUENCE [LARGE SCALE GENOMIC DNA]</scope>
</reference>
<dbReference type="Proteomes" id="UP000594454">
    <property type="component" value="Chromosome 1"/>
</dbReference>
<accession>A0A7R8YP54</accession>
<dbReference type="GO" id="GO:0003676">
    <property type="term" value="F:nucleic acid binding"/>
    <property type="evidence" value="ECO:0007669"/>
    <property type="project" value="InterPro"/>
</dbReference>